<evidence type="ECO:0000256" key="1">
    <source>
        <dbReference type="ARBA" id="ARBA00004651"/>
    </source>
</evidence>
<keyword evidence="3" id="KW-1003">Cell membrane</keyword>
<dbReference type="HOGENOM" id="CLU_020854_2_1_9"/>
<proteinExistence type="predicted"/>
<dbReference type="PANTHER" id="PTHR42770">
    <property type="entry name" value="AMINO ACID TRANSPORTER-RELATED"/>
    <property type="match status" value="1"/>
</dbReference>
<evidence type="ECO:0000256" key="7">
    <source>
        <dbReference type="SAM" id="Phobius"/>
    </source>
</evidence>
<feature type="transmembrane region" description="Helical" evidence="7">
    <location>
        <begin position="90"/>
        <end position="115"/>
    </location>
</feature>
<dbReference type="AlphaFoldDB" id="M5AXH7"/>
<keyword evidence="6 7" id="KW-0472">Membrane</keyword>
<dbReference type="PANTHER" id="PTHR42770:SF15">
    <property type="entry name" value="GLUTAMATE_GAMMA-AMINOBUTYRATE ANTIPORTER-RELATED"/>
    <property type="match status" value="1"/>
</dbReference>
<feature type="transmembrane region" description="Helical" evidence="7">
    <location>
        <begin position="371"/>
        <end position="390"/>
    </location>
</feature>
<feature type="transmembrane region" description="Helical" evidence="7">
    <location>
        <begin position="441"/>
        <end position="462"/>
    </location>
</feature>
<dbReference type="PIRSF" id="PIRSF006060">
    <property type="entry name" value="AA_transporter"/>
    <property type="match status" value="1"/>
</dbReference>
<evidence type="ECO:0000256" key="6">
    <source>
        <dbReference type="ARBA" id="ARBA00023136"/>
    </source>
</evidence>
<dbReference type="InterPro" id="IPR050367">
    <property type="entry name" value="APC_superfamily"/>
</dbReference>
<evidence type="ECO:0000313" key="9">
    <source>
        <dbReference type="Proteomes" id="UP000012042"/>
    </source>
</evidence>
<dbReference type="Pfam" id="PF13520">
    <property type="entry name" value="AA_permease_2"/>
    <property type="match status" value="1"/>
</dbReference>
<name>M5AXH7_LEVBR</name>
<protein>
    <submittedName>
        <fullName evidence="8">Inner membrane transporter yjeM</fullName>
    </submittedName>
</protein>
<feature type="transmembrane region" description="Helical" evidence="7">
    <location>
        <begin position="45"/>
        <end position="69"/>
    </location>
</feature>
<evidence type="ECO:0000256" key="2">
    <source>
        <dbReference type="ARBA" id="ARBA00022448"/>
    </source>
</evidence>
<feature type="transmembrane region" description="Helical" evidence="7">
    <location>
        <begin position="211"/>
        <end position="231"/>
    </location>
</feature>
<keyword evidence="2" id="KW-0813">Transport</keyword>
<evidence type="ECO:0000313" key="8">
    <source>
        <dbReference type="EMBL" id="BAN05746.1"/>
    </source>
</evidence>
<keyword evidence="4 7" id="KW-0812">Transmembrane</keyword>
<feature type="transmembrane region" description="Helical" evidence="7">
    <location>
        <begin position="14"/>
        <end position="39"/>
    </location>
</feature>
<gene>
    <name evidence="8" type="ORF">LVISKB_0111</name>
</gene>
<feature type="transmembrane region" description="Helical" evidence="7">
    <location>
        <begin position="252"/>
        <end position="273"/>
    </location>
</feature>
<dbReference type="NCBIfam" id="NF011775">
    <property type="entry name" value="PRK15238.1"/>
    <property type="match status" value="1"/>
</dbReference>
<feature type="transmembrane region" description="Helical" evidence="7">
    <location>
        <begin position="169"/>
        <end position="191"/>
    </location>
</feature>
<feature type="transmembrane region" description="Helical" evidence="7">
    <location>
        <begin position="474"/>
        <end position="492"/>
    </location>
</feature>
<dbReference type="Proteomes" id="UP000012042">
    <property type="component" value="Chromosome"/>
</dbReference>
<evidence type="ECO:0000256" key="3">
    <source>
        <dbReference type="ARBA" id="ARBA00022475"/>
    </source>
</evidence>
<feature type="transmembrane region" description="Helical" evidence="7">
    <location>
        <begin position="135"/>
        <end position="157"/>
    </location>
</feature>
<feature type="transmembrane region" description="Helical" evidence="7">
    <location>
        <begin position="329"/>
        <end position="350"/>
    </location>
</feature>
<dbReference type="Gene3D" id="1.20.1740.10">
    <property type="entry name" value="Amino acid/polyamine transporter I"/>
    <property type="match status" value="1"/>
</dbReference>
<evidence type="ECO:0000256" key="4">
    <source>
        <dbReference type="ARBA" id="ARBA00022692"/>
    </source>
</evidence>
<dbReference type="GO" id="GO:0022857">
    <property type="term" value="F:transmembrane transporter activity"/>
    <property type="evidence" value="ECO:0007669"/>
    <property type="project" value="InterPro"/>
</dbReference>
<reference evidence="8 9" key="1">
    <citation type="journal article" date="2013" name="PLoS ONE">
        <title>Genomic Analysis by Deep Sequencing of the Probiotic Lactobacillus brevis KB290 Harboring Nine Plasmids Reveals Genomic Stability.</title>
        <authorList>
            <person name="Fukao M."/>
            <person name="Oshima K."/>
            <person name="Morita H."/>
            <person name="Toh H."/>
            <person name="Suda W."/>
            <person name="Kim S.W."/>
            <person name="Suzuki S."/>
            <person name="Yakabe T."/>
            <person name="Hattori M."/>
            <person name="Yajima N."/>
        </authorList>
    </citation>
    <scope>NUCLEOTIDE SEQUENCE [LARGE SCALE GENOMIC DNA]</scope>
    <source>
        <strain evidence="8 9">KB290</strain>
    </source>
</reference>
<evidence type="ECO:0000256" key="5">
    <source>
        <dbReference type="ARBA" id="ARBA00022989"/>
    </source>
</evidence>
<dbReference type="PATRIC" id="fig|1001583.3.peg.107"/>
<dbReference type="InterPro" id="IPR002293">
    <property type="entry name" value="AA/rel_permease1"/>
</dbReference>
<dbReference type="KEGG" id="lbk:LVISKB_0111"/>
<sequence length="498" mass="54823">MSEEKIMTDNHNKITLMALVMMIFTTVFGFANSTVAFYLMGYSSILFYLVAAVLFFIPFALMMAEYGAAIKSDEGSGMYQWLEVSVSPRFAFIGTFMWFASYIIWLVSTSAKVWIPFTTLFFGSDQTGNFGFAGLNATQVIGLLSCLWMILVTVVSIKGVKGIVRVTSLGGLAVMSLNAILLVISGIALALRHGEMAQPLHHFLTSPNPSYQQPLGVMSFAVFAIFAYGGLEVLGGMVDKTHNPEKTFPRGIIISAVVITLGYAIGILCWGISTNWQTVLAKSTTNMGNISYVMMRNLGDVLGQSLGLSAATSNTIGLWFARYTGLGMFLAYSGAFFTLTYSPLKTLILGTPKSMWPAKMTKLNKNDMPSFAMMLQCGVVIVIILLASFASTDASAFYNILTLMANVSMTLPYLFLVYAFPKFKHNRDIVKPFEVYKSPRLTTVISWVVFLVVLGANVFTLIQPVLENGDIQSTIWMLMGPLLFGLLGIVWYQRRARK</sequence>
<comment type="subcellular location">
    <subcellularLocation>
        <location evidence="1">Cell membrane</location>
        <topology evidence="1">Multi-pass membrane protein</topology>
    </subcellularLocation>
</comment>
<feature type="transmembrane region" description="Helical" evidence="7">
    <location>
        <begin position="396"/>
        <end position="420"/>
    </location>
</feature>
<dbReference type="EMBL" id="AP012167">
    <property type="protein sequence ID" value="BAN05746.1"/>
    <property type="molecule type" value="Genomic_DNA"/>
</dbReference>
<dbReference type="GO" id="GO:0005886">
    <property type="term" value="C:plasma membrane"/>
    <property type="evidence" value="ECO:0007669"/>
    <property type="project" value="UniProtKB-SubCell"/>
</dbReference>
<accession>M5AXH7</accession>
<organism evidence="8 9">
    <name type="scientific">Levilactobacillus brevis KB290</name>
    <dbReference type="NCBI Taxonomy" id="1001583"/>
    <lineage>
        <taxon>Bacteria</taxon>
        <taxon>Bacillati</taxon>
        <taxon>Bacillota</taxon>
        <taxon>Bacilli</taxon>
        <taxon>Lactobacillales</taxon>
        <taxon>Lactobacillaceae</taxon>
        <taxon>Levilactobacillus</taxon>
    </lineage>
</organism>
<keyword evidence="5 7" id="KW-1133">Transmembrane helix</keyword>